<name>A0A1M6NLY1_REIAG</name>
<dbReference type="GO" id="GO:0004386">
    <property type="term" value="F:helicase activity"/>
    <property type="evidence" value="ECO:0007669"/>
    <property type="project" value="UniProtKB-KW"/>
</dbReference>
<dbReference type="Pfam" id="PF13195">
    <property type="entry name" value="DUF4011"/>
    <property type="match status" value="1"/>
</dbReference>
<keyword evidence="4" id="KW-0067">ATP-binding</keyword>
<dbReference type="InterPro" id="IPR027417">
    <property type="entry name" value="P-loop_NTPase"/>
</dbReference>
<keyword evidence="4" id="KW-0347">Helicase</keyword>
<dbReference type="InterPro" id="IPR041679">
    <property type="entry name" value="DNA2/NAM7-like_C"/>
</dbReference>
<dbReference type="InterPro" id="IPR025103">
    <property type="entry name" value="DUF4011"/>
</dbReference>
<proteinExistence type="predicted"/>
<feature type="domain" description="DNA2/NAM7 helicase helicase" evidence="2">
    <location>
        <begin position="301"/>
        <end position="366"/>
    </location>
</feature>
<protein>
    <submittedName>
        <fullName evidence="4">Superfamily I DNA and/or RNA helicase</fullName>
    </submittedName>
</protein>
<gene>
    <name evidence="4" type="ORF">SAMN04488028_102312</name>
</gene>
<feature type="domain" description="DNA2/NAM7 helicase helicase" evidence="2">
    <location>
        <begin position="946"/>
        <end position="988"/>
    </location>
</feature>
<dbReference type="EMBL" id="FRAA01000002">
    <property type="protein sequence ID" value="SHJ96710.1"/>
    <property type="molecule type" value="Genomic_DNA"/>
</dbReference>
<organism evidence="4 5">
    <name type="scientific">Reichenbachiella agariperforans</name>
    <dbReference type="NCBI Taxonomy" id="156994"/>
    <lineage>
        <taxon>Bacteria</taxon>
        <taxon>Pseudomonadati</taxon>
        <taxon>Bacteroidota</taxon>
        <taxon>Cytophagia</taxon>
        <taxon>Cytophagales</taxon>
        <taxon>Reichenbachiellaceae</taxon>
        <taxon>Reichenbachiella</taxon>
    </lineage>
</organism>
<feature type="coiled-coil region" evidence="1">
    <location>
        <begin position="408"/>
        <end position="435"/>
    </location>
</feature>
<feature type="coiled-coil region" evidence="1">
    <location>
        <begin position="848"/>
        <end position="875"/>
    </location>
</feature>
<dbReference type="Gene3D" id="3.40.50.300">
    <property type="entry name" value="P-loop containing nucleotide triphosphate hydrolases"/>
    <property type="match status" value="3"/>
</dbReference>
<keyword evidence="5" id="KW-1185">Reference proteome</keyword>
<feature type="domain" description="DNA2/NAM7 helicase-like C-terminal" evidence="3">
    <location>
        <begin position="1012"/>
        <end position="1196"/>
    </location>
</feature>
<accession>A0A1M6NLY1</accession>
<dbReference type="Proteomes" id="UP000184474">
    <property type="component" value="Unassembled WGS sequence"/>
</dbReference>
<dbReference type="CDD" id="cd18808">
    <property type="entry name" value="SF1_C_Upf1"/>
    <property type="match status" value="1"/>
</dbReference>
<dbReference type="InterPro" id="IPR045055">
    <property type="entry name" value="DNA2/NAM7-like"/>
</dbReference>
<dbReference type="PANTHER" id="PTHR10887:SF530">
    <property type="entry name" value="SUPERFAMILY I DNA HELICASES"/>
    <property type="match status" value="1"/>
</dbReference>
<evidence type="ECO:0000259" key="3">
    <source>
        <dbReference type="Pfam" id="PF13087"/>
    </source>
</evidence>
<dbReference type="RefSeq" id="WP_073121216.1">
    <property type="nucleotide sequence ID" value="NZ_FRAA01000002.1"/>
</dbReference>
<evidence type="ECO:0000256" key="1">
    <source>
        <dbReference type="SAM" id="Coils"/>
    </source>
</evidence>
<dbReference type="STRING" id="156994.SAMN04488028_102312"/>
<dbReference type="InterPro" id="IPR041677">
    <property type="entry name" value="DNA2/NAM7_AAA_11"/>
</dbReference>
<reference evidence="5" key="1">
    <citation type="submission" date="2016-11" db="EMBL/GenBank/DDBJ databases">
        <authorList>
            <person name="Varghese N."/>
            <person name="Submissions S."/>
        </authorList>
    </citation>
    <scope>NUCLEOTIDE SEQUENCE [LARGE SCALE GENOMIC DNA]</scope>
    <source>
        <strain evidence="5">DSM 26134</strain>
    </source>
</reference>
<keyword evidence="4" id="KW-0378">Hydrolase</keyword>
<evidence type="ECO:0000259" key="2">
    <source>
        <dbReference type="Pfam" id="PF13086"/>
    </source>
</evidence>
<dbReference type="Pfam" id="PF13087">
    <property type="entry name" value="AAA_12"/>
    <property type="match status" value="1"/>
</dbReference>
<evidence type="ECO:0000313" key="4">
    <source>
        <dbReference type="EMBL" id="SHJ96710.1"/>
    </source>
</evidence>
<sequence>MQEILKSYLRRLTNLSGNNRSLLLLKLLKEQFIDLHEFDFALNEPSFKIMEGVMARKSKIPLCSVQDSRDEDSNKLSMRLKKLKRVDHLVYEEQGARDMYVGWPFVKGKFNDGTLVRCPLMFFPVSLDADGKEWNLQFRKDVNITLNKSFILAYAFYNALPVDEGLLERVFDDFDRESTGFKTDLFDLIKSHGLEVHFNQDNFQDNLKSFQEYKKSDLDQFESEGELKLFPEAVLGIFPQAGSYLVPDYLTLMEQDKYASVEEFFLERNLDESEEEKLDSASYYRFLKRVKEDQTFTPFKMDAYQENAIKAIKKGNSAVVQGPPGTGKSQLICNLVADYIARGKSVLVVSQKKAALDVVFQRLKEKQLNDFIGLLHDFKNDRKPIYEQLEGQVNRLNDFMGMNNSLDAIQIERNFLKTSRRIDQLEEELEEFKMALFDETECGVSVKELYLTSNLHKPAFALNQEYRDMTFDKVDGLLKKIKSYSQYAASFLHERYAWFKRKSFARLGVSDLSIIVKHLDEMDSYIHVLETVTEKAVGKKLMFEDAVEIIDKREDIAHLSELLREQQVYLGVLKIQKNAIRPISKTEVVEIEKIVMQFFKGRGPELSLGSGELGRFQEVLERGISARENIFKWFFWRFFSKDKIFITRVLVANQMKNNKEDFSTLVDMVDSRLNLEHNLSQFKGRNDLNRLPDVYNKVNVMNWFFYQKQTIEARDLLNEIRPLRDYIAIESHNEETYTDKLKKLVTALEPIADKLGNWLEYFSIPQMREIFSKQVEAHFLLSTLKKDFDALCEFDALDEALTAEEKSVIEKLKDEAPEVEAEVWQGIFLNSLKLAWIDHIELKYPILRAVSSNKLEDMQSELQECVREKLRISNEILLIKARERVYKNAEYNRLNNMVTYRDLFHQVTKKRRIWPVRKLIANFPREIFDLMPCWLASPESVSAIFPMEKMFDLVIFDEASQCFVEKGLPAMYRGKQVVVAGDDKQLKPNDLYQIRWEEENEDDIPELEFDSFLHLASKHIMQVQLNGHYRSKSLDLIRFSNEHFYDNRLKMLPDFEEVNLHQPAIDYVKVDGVWEKNYNEVEAEKVAQLVKQLLAERPAIEIGVVTFNSRQQMFIIEYLEQYAVSQGFLIPETLIVKNIENIQGDEKDVIIFSTVYAPDINGKLTMHFGSLNAEGGENRLNVAVTRAREKIYLVSSIMPQQLRVDDTKNEGPKLLKKYLAFAYQVSNGEEVAYESTDAGHEQGWYLKNRIAELGYQHFDHVDLVQRFPNIDLTIKGGDDYAGAVLTDDVYYHQSVSVKDAHVYRDFTLRQKKWPFTRVYSRQLWVDSEHVRERVNRLISRNIKEGK</sequence>
<evidence type="ECO:0000313" key="5">
    <source>
        <dbReference type="Proteomes" id="UP000184474"/>
    </source>
</evidence>
<dbReference type="SUPFAM" id="SSF52540">
    <property type="entry name" value="P-loop containing nucleoside triphosphate hydrolases"/>
    <property type="match status" value="2"/>
</dbReference>
<dbReference type="Pfam" id="PF13086">
    <property type="entry name" value="AAA_11"/>
    <property type="match status" value="2"/>
</dbReference>
<dbReference type="InterPro" id="IPR047187">
    <property type="entry name" value="SF1_C_Upf1"/>
</dbReference>
<dbReference type="PANTHER" id="PTHR10887">
    <property type="entry name" value="DNA2/NAM7 HELICASE FAMILY"/>
    <property type="match status" value="1"/>
</dbReference>
<keyword evidence="1" id="KW-0175">Coiled coil</keyword>
<keyword evidence="4" id="KW-0547">Nucleotide-binding</keyword>